<evidence type="ECO:0000313" key="3">
    <source>
        <dbReference type="Proteomes" id="UP000230002"/>
    </source>
</evidence>
<feature type="compositionally biased region" description="Basic and acidic residues" evidence="1">
    <location>
        <begin position="603"/>
        <end position="618"/>
    </location>
</feature>
<name>A0A2G8RVM9_9APHY</name>
<sequence length="661" mass="69609">MASIFANNRILPNLKRRARPTNKSDNSPSKSKPLHILPNVAEEDESPSRESCSSLSSLPTIPSPSYRHSPYVAASATLGARPTHDKRDSRRVVLTGVEGITFDDFFPLSSAPRARTPSPPRRPITPPPRSVTSSPAAESPLDDINLRFSGLGISLDFPSPPATTTRIPSLSRKREQSPSPSVTSSEASTCSPKTPCSTPPTSDDDESPRKASNLMRAPTFKSQRASVLFVQPMHELAEPVRKASITSLLDDDVSEEVAWIAQDISEFVTLASPLPPAFPVEASSQSESRARPDSVLPPPRKPSRANKPSLPRISIQDSSARGPSAQLDPTFPLKRRSYLVPSRPPPPPPVSVPVPTSPKSPVSAMERATEELLAELANAALGAGFRGTGLAVPHAQVDALSISGSVPPSPSSQFIVTTPVTPPPSSALRPPPRSSVPADILLDYCDCDSPVDTPASGSGQRWPTTPMSAATTTATASVYSQTTDSAPVSPLSSFDFDVSGVRPATPSSPAVPRRMPSTRSVGSGSDPERALRSRWSTSTLGSVADAHAHGWRGIFTLSPSKRGKGPSKHSHAHSNGHGNGNGNGYAAHLQRKNAVKSSHAPKRSMDSGVSRRDSRSSRVSESSASDSGESAASSGSGSGLRRKPIPLTLLSVGGPANSMQM</sequence>
<keyword evidence="3" id="KW-1185">Reference proteome</keyword>
<feature type="region of interest" description="Disordered" evidence="1">
    <location>
        <begin position="279"/>
        <end position="361"/>
    </location>
</feature>
<organism evidence="2 3">
    <name type="scientific">Ganoderma sinense ZZ0214-1</name>
    <dbReference type="NCBI Taxonomy" id="1077348"/>
    <lineage>
        <taxon>Eukaryota</taxon>
        <taxon>Fungi</taxon>
        <taxon>Dikarya</taxon>
        <taxon>Basidiomycota</taxon>
        <taxon>Agaricomycotina</taxon>
        <taxon>Agaricomycetes</taxon>
        <taxon>Polyporales</taxon>
        <taxon>Polyporaceae</taxon>
        <taxon>Ganoderma</taxon>
    </lineage>
</organism>
<accession>A0A2G8RVM9</accession>
<gene>
    <name evidence="2" type="ORF">GSI_12371</name>
</gene>
<feature type="region of interest" description="Disordered" evidence="1">
    <location>
        <begin position="105"/>
        <end position="218"/>
    </location>
</feature>
<feature type="region of interest" description="Disordered" evidence="1">
    <location>
        <begin position="1"/>
        <end position="68"/>
    </location>
</feature>
<dbReference type="EMBL" id="AYKW01000046">
    <property type="protein sequence ID" value="PIL25563.1"/>
    <property type="molecule type" value="Genomic_DNA"/>
</dbReference>
<feature type="compositionally biased region" description="Pro residues" evidence="1">
    <location>
        <begin position="342"/>
        <end position="358"/>
    </location>
</feature>
<feature type="compositionally biased region" description="Basic residues" evidence="1">
    <location>
        <begin position="561"/>
        <end position="574"/>
    </location>
</feature>
<protein>
    <submittedName>
        <fullName evidence="2">Uncharacterized protein</fullName>
    </submittedName>
</protein>
<reference evidence="2 3" key="1">
    <citation type="journal article" date="2015" name="Sci. Rep.">
        <title>Chromosome-level genome map provides insights into diverse defense mechanisms in the medicinal fungus Ganoderma sinense.</title>
        <authorList>
            <person name="Zhu Y."/>
            <person name="Xu J."/>
            <person name="Sun C."/>
            <person name="Zhou S."/>
            <person name="Xu H."/>
            <person name="Nelson D.R."/>
            <person name="Qian J."/>
            <person name="Song J."/>
            <person name="Luo H."/>
            <person name="Xiang L."/>
            <person name="Li Y."/>
            <person name="Xu Z."/>
            <person name="Ji A."/>
            <person name="Wang L."/>
            <person name="Lu S."/>
            <person name="Hayward A."/>
            <person name="Sun W."/>
            <person name="Li X."/>
            <person name="Schwartz D.C."/>
            <person name="Wang Y."/>
            <person name="Chen S."/>
        </authorList>
    </citation>
    <scope>NUCLEOTIDE SEQUENCE [LARGE SCALE GENOMIC DNA]</scope>
    <source>
        <strain evidence="2 3">ZZ0214-1</strain>
    </source>
</reference>
<feature type="compositionally biased region" description="Low complexity" evidence="1">
    <location>
        <begin position="619"/>
        <end position="635"/>
    </location>
</feature>
<feature type="compositionally biased region" description="Pro residues" evidence="1">
    <location>
        <begin position="117"/>
        <end position="129"/>
    </location>
</feature>
<feature type="compositionally biased region" description="Basic residues" evidence="1">
    <location>
        <begin position="589"/>
        <end position="602"/>
    </location>
</feature>
<feature type="compositionally biased region" description="Low complexity" evidence="1">
    <location>
        <begin position="49"/>
        <end position="65"/>
    </location>
</feature>
<evidence type="ECO:0000313" key="2">
    <source>
        <dbReference type="EMBL" id="PIL25563.1"/>
    </source>
</evidence>
<feature type="compositionally biased region" description="Low complexity" evidence="1">
    <location>
        <begin position="177"/>
        <end position="201"/>
    </location>
</feature>
<comment type="caution">
    <text evidence="2">The sequence shown here is derived from an EMBL/GenBank/DDBJ whole genome shotgun (WGS) entry which is preliminary data.</text>
</comment>
<dbReference type="AlphaFoldDB" id="A0A2G8RVM9"/>
<dbReference type="Proteomes" id="UP000230002">
    <property type="component" value="Unassembled WGS sequence"/>
</dbReference>
<evidence type="ECO:0000256" key="1">
    <source>
        <dbReference type="SAM" id="MobiDB-lite"/>
    </source>
</evidence>
<feature type="region of interest" description="Disordered" evidence="1">
    <location>
        <begin position="555"/>
        <end position="661"/>
    </location>
</feature>
<proteinExistence type="predicted"/>
<feature type="region of interest" description="Disordered" evidence="1">
    <location>
        <begin position="494"/>
        <end position="534"/>
    </location>
</feature>
<dbReference type="OrthoDB" id="2692698at2759"/>